<feature type="domain" description="M23ase beta-sheet core" evidence="3">
    <location>
        <begin position="80"/>
        <end position="173"/>
    </location>
</feature>
<dbReference type="PATRIC" id="fig|1469144.10.peg.1460"/>
<dbReference type="EMBL" id="LAXD01000001">
    <property type="protein sequence ID" value="KWW99683.1"/>
    <property type="molecule type" value="Genomic_DNA"/>
</dbReference>
<protein>
    <submittedName>
        <fullName evidence="4">Membrane protein</fullName>
    </submittedName>
</protein>
<dbReference type="PROSITE" id="PS51318">
    <property type="entry name" value="TAT"/>
    <property type="match status" value="1"/>
</dbReference>
<dbReference type="SUPFAM" id="SSF51261">
    <property type="entry name" value="Duplicated hybrid motif"/>
    <property type="match status" value="1"/>
</dbReference>
<accession>A0A132MPH0</accession>
<feature type="region of interest" description="Disordered" evidence="2">
    <location>
        <begin position="294"/>
        <end position="377"/>
    </location>
</feature>
<feature type="compositionally biased region" description="Low complexity" evidence="2">
    <location>
        <begin position="247"/>
        <end position="262"/>
    </location>
</feature>
<evidence type="ECO:0000313" key="5">
    <source>
        <dbReference type="Proteomes" id="UP000070188"/>
    </source>
</evidence>
<dbReference type="PANTHER" id="PTHR21666:SF289">
    <property type="entry name" value="L-ALA--D-GLU ENDOPEPTIDASE"/>
    <property type="match status" value="1"/>
</dbReference>
<reference evidence="5" key="1">
    <citation type="submission" date="2015-04" db="EMBL/GenBank/DDBJ databases">
        <title>Physiological reanalysis, assessment of diazotrophy, and genome sequences of multiple isolates of Streptomyces thermoautotrophicus.</title>
        <authorList>
            <person name="MacKellar D.C."/>
            <person name="Lieber L."/>
            <person name="Norman J."/>
            <person name="Bolger A."/>
            <person name="Tobin C."/>
            <person name="Murray J.W."/>
            <person name="Chang R."/>
            <person name="Ford T."/>
            <person name="Nguyen P.Q."/>
            <person name="Woodward J."/>
            <person name="Permingeat H."/>
            <person name="Joshi N.S."/>
            <person name="Silver P.A."/>
            <person name="Usadel B."/>
            <person name="Rutherford A.W."/>
            <person name="Friesen M."/>
            <person name="Prell J."/>
        </authorList>
    </citation>
    <scope>NUCLEOTIDE SEQUENCE [LARGE SCALE GENOMIC DNA]</scope>
    <source>
        <strain evidence="5">H1</strain>
    </source>
</reference>
<dbReference type="AlphaFoldDB" id="A0A132MPH0"/>
<feature type="region of interest" description="Disordered" evidence="2">
    <location>
        <begin position="225"/>
        <end position="262"/>
    </location>
</feature>
<proteinExistence type="predicted"/>
<evidence type="ECO:0000256" key="2">
    <source>
        <dbReference type="SAM" id="MobiDB-lite"/>
    </source>
</evidence>
<dbReference type="Pfam" id="PF01551">
    <property type="entry name" value="Peptidase_M23"/>
    <property type="match status" value="1"/>
</dbReference>
<dbReference type="InterPro" id="IPR006311">
    <property type="entry name" value="TAT_signal"/>
</dbReference>
<feature type="compositionally biased region" description="Basic and acidic residues" evidence="2">
    <location>
        <begin position="354"/>
        <end position="370"/>
    </location>
</feature>
<evidence type="ECO:0000313" key="4">
    <source>
        <dbReference type="EMBL" id="KWW99683.1"/>
    </source>
</evidence>
<name>A0A132MPH0_9ACTN</name>
<dbReference type="CDD" id="cd12797">
    <property type="entry name" value="M23_peptidase"/>
    <property type="match status" value="1"/>
</dbReference>
<dbReference type="Gene3D" id="2.70.70.10">
    <property type="entry name" value="Glucose Permease (Domain IIA)"/>
    <property type="match status" value="1"/>
</dbReference>
<dbReference type="RefSeq" id="WP_066885456.1">
    <property type="nucleotide sequence ID" value="NZ_JYIK01001052.1"/>
</dbReference>
<organism evidence="4 5">
    <name type="scientific">Carbonactinospora thermoautotrophica</name>
    <dbReference type="NCBI Taxonomy" id="1469144"/>
    <lineage>
        <taxon>Bacteria</taxon>
        <taxon>Bacillati</taxon>
        <taxon>Actinomycetota</taxon>
        <taxon>Actinomycetes</taxon>
        <taxon>Kitasatosporales</taxon>
        <taxon>Carbonactinosporaceae</taxon>
        <taxon>Carbonactinospora</taxon>
    </lineage>
</organism>
<evidence type="ECO:0000256" key="1">
    <source>
        <dbReference type="ARBA" id="ARBA00022729"/>
    </source>
</evidence>
<keyword evidence="5" id="KW-1185">Reference proteome</keyword>
<comment type="caution">
    <text evidence="4">The sequence shown here is derived from an EMBL/GenBank/DDBJ whole genome shotgun (WGS) entry which is preliminary data.</text>
</comment>
<keyword evidence="1" id="KW-0732">Signal</keyword>
<dbReference type="GO" id="GO:0004222">
    <property type="term" value="F:metalloendopeptidase activity"/>
    <property type="evidence" value="ECO:0007669"/>
    <property type="project" value="TreeGrafter"/>
</dbReference>
<dbReference type="PANTHER" id="PTHR21666">
    <property type="entry name" value="PEPTIDASE-RELATED"/>
    <property type="match status" value="1"/>
</dbReference>
<dbReference type="InterPro" id="IPR050570">
    <property type="entry name" value="Cell_wall_metabolism_enzyme"/>
</dbReference>
<dbReference type="STRING" id="1469144.LI90_1322"/>
<gene>
    <name evidence="4" type="ORF">LI90_1322</name>
</gene>
<feature type="compositionally biased region" description="Basic residues" evidence="2">
    <location>
        <begin position="294"/>
        <end position="304"/>
    </location>
</feature>
<evidence type="ECO:0000259" key="3">
    <source>
        <dbReference type="Pfam" id="PF01551"/>
    </source>
</evidence>
<dbReference type="Proteomes" id="UP000070188">
    <property type="component" value="Unassembled WGS sequence"/>
</dbReference>
<dbReference type="InterPro" id="IPR011055">
    <property type="entry name" value="Dup_hybrid_motif"/>
</dbReference>
<dbReference type="InterPro" id="IPR016047">
    <property type="entry name" value="M23ase_b-sheet_dom"/>
</dbReference>
<sequence length="377" mass="38874">MSPAGRTGRTPHRRRLVARWVGLSAALSVLGLASLSAPVAWAARSEPSQPPWRHRGVWPIDPPHVILREYAPPPAPWLPGHRGVDLAARPGQVVRSAADGVVSYAGLLAGRSVVAVVHGSVRTTYEPVAPLVAVGTRVAAGALIGQLEDRPGHCGGRHCLHWGLLRDTEYLNPLALLRRGPSRLLPVWSTGSGAVPQGTGDQPGSAGAPPALSEALATVSTAIPPAVQPMSPARPVPRASPPDGRSAHSPPAASAPAAPEGPVSVVSSAVGLLLDPRVGVPGLTAASLLGLGLAHRRTRPRPRRRPPDDDPPIEPGPALLDPASPVAASAGRQLRLVLSPPTGAPLSSPVPSRDVVDLAAERARRRDARPDPPVLAA</sequence>